<dbReference type="Proteomes" id="UP000231919">
    <property type="component" value="Unassembled WGS sequence"/>
</dbReference>
<dbReference type="InterPro" id="IPR002110">
    <property type="entry name" value="Ankyrin_rpt"/>
</dbReference>
<proteinExistence type="predicted"/>
<keyword evidence="1" id="KW-0677">Repeat</keyword>
<dbReference type="PANTHER" id="PTHR24171:SF9">
    <property type="entry name" value="ANKYRIN REPEAT DOMAIN-CONTAINING PROTEIN 39"/>
    <property type="match status" value="1"/>
</dbReference>
<sequence>MQGTPIATNFEIDTLNAYSRKNSMKRSLFVFEKAGKNFFHKITETTIVPVFVSSLFFTGCIFPQERYASYPGLSPTDYVYKGDLQGLENALRSGQGINQRDPFFRNYTPLMVAAREGEYLIAEYLIQQGADVNARTRDGHTALMMAAFNRYPEIVKLLIRSGADLHATTTQGHTAWSETTLEDSKRVQEILLQAGAGKR</sequence>
<accession>A0ABX4NAT4</accession>
<dbReference type="EMBL" id="NPDP01000010">
    <property type="protein sequence ID" value="PJZ30497.1"/>
    <property type="molecule type" value="Genomic_DNA"/>
</dbReference>
<feature type="repeat" description="ANK" evidence="3">
    <location>
        <begin position="138"/>
        <end position="170"/>
    </location>
</feature>
<dbReference type="InterPro" id="IPR036770">
    <property type="entry name" value="Ankyrin_rpt-contain_sf"/>
</dbReference>
<name>A0ABX4NAT4_9LEPT</name>
<dbReference type="Pfam" id="PF12796">
    <property type="entry name" value="Ank_2"/>
    <property type="match status" value="1"/>
</dbReference>
<dbReference type="PANTHER" id="PTHR24171">
    <property type="entry name" value="ANKYRIN REPEAT DOMAIN-CONTAINING PROTEIN 39-RELATED"/>
    <property type="match status" value="1"/>
</dbReference>
<dbReference type="PROSITE" id="PS50297">
    <property type="entry name" value="ANK_REP_REGION"/>
    <property type="match status" value="2"/>
</dbReference>
<evidence type="ECO:0000313" key="5">
    <source>
        <dbReference type="Proteomes" id="UP000231919"/>
    </source>
</evidence>
<protein>
    <recommendedName>
        <fullName evidence="6">Ankyrin repeat domain-containing protein</fullName>
    </recommendedName>
</protein>
<dbReference type="SUPFAM" id="SSF48403">
    <property type="entry name" value="Ankyrin repeat"/>
    <property type="match status" value="1"/>
</dbReference>
<dbReference type="SMART" id="SM00248">
    <property type="entry name" value="ANK"/>
    <property type="match status" value="2"/>
</dbReference>
<evidence type="ECO:0008006" key="6">
    <source>
        <dbReference type="Google" id="ProtNLM"/>
    </source>
</evidence>
<gene>
    <name evidence="4" type="ORF">CH378_07635</name>
</gene>
<evidence type="ECO:0000256" key="1">
    <source>
        <dbReference type="ARBA" id="ARBA00022737"/>
    </source>
</evidence>
<comment type="caution">
    <text evidence="4">The sequence shown here is derived from an EMBL/GenBank/DDBJ whole genome shotgun (WGS) entry which is preliminary data.</text>
</comment>
<dbReference type="Gene3D" id="1.25.40.20">
    <property type="entry name" value="Ankyrin repeat-containing domain"/>
    <property type="match status" value="2"/>
</dbReference>
<keyword evidence="5" id="KW-1185">Reference proteome</keyword>
<evidence type="ECO:0000313" key="4">
    <source>
        <dbReference type="EMBL" id="PJZ30497.1"/>
    </source>
</evidence>
<feature type="repeat" description="ANK" evidence="3">
    <location>
        <begin position="105"/>
        <end position="137"/>
    </location>
</feature>
<reference evidence="4 5" key="1">
    <citation type="submission" date="2017-07" db="EMBL/GenBank/DDBJ databases">
        <title>Leptospira spp. isolated from tropical soils.</title>
        <authorList>
            <person name="Thibeaux R."/>
            <person name="Iraola G."/>
            <person name="Ferres I."/>
            <person name="Bierque E."/>
            <person name="Girault D."/>
            <person name="Soupe-Gilbert M.-E."/>
            <person name="Picardeau M."/>
            <person name="Goarant C."/>
        </authorList>
    </citation>
    <scope>NUCLEOTIDE SEQUENCE [LARGE SCALE GENOMIC DNA]</scope>
    <source>
        <strain evidence="4 5">JW2-C-B1</strain>
    </source>
</reference>
<keyword evidence="2 3" id="KW-0040">ANK repeat</keyword>
<dbReference type="PROSITE" id="PS50088">
    <property type="entry name" value="ANK_REPEAT"/>
    <property type="match status" value="2"/>
</dbReference>
<organism evidence="4 5">
    <name type="scientific">Leptospira kmetyi</name>
    <dbReference type="NCBI Taxonomy" id="408139"/>
    <lineage>
        <taxon>Bacteria</taxon>
        <taxon>Pseudomonadati</taxon>
        <taxon>Spirochaetota</taxon>
        <taxon>Spirochaetia</taxon>
        <taxon>Leptospirales</taxon>
        <taxon>Leptospiraceae</taxon>
        <taxon>Leptospira</taxon>
    </lineage>
</organism>
<evidence type="ECO:0000256" key="3">
    <source>
        <dbReference type="PROSITE-ProRule" id="PRU00023"/>
    </source>
</evidence>
<evidence type="ECO:0000256" key="2">
    <source>
        <dbReference type="ARBA" id="ARBA00023043"/>
    </source>
</evidence>